<keyword evidence="8 10" id="KW-0472">Membrane</keyword>
<evidence type="ECO:0000256" key="5">
    <source>
        <dbReference type="ARBA" id="ARBA00022892"/>
    </source>
</evidence>
<sequence length="527" mass="57681">MVVLAASICTKSGKPVISRQFREMPRSRIDGLLTSFPKLIPANSQHTTIETAEVRYVYQPLEELYILLITNKASNILQDIDTLHLFARVISDLCRSADEREIARNAFELLGAFDEVISLGFREQVNLAQIRNVIEMESHEEKIQDIIARNKEAEAKEELKRRAKQLEMQRREMQKRASSGLNAPGGYLGSSGGYSAPSYTSVPRFEAPTPPRTSSPAPAKAPAFKGSGMKLGRKGRTAELVDVMGGELTVDETPLLASPPAPVEEPVAKRDELAGLPAVAHESVHVAIREHLKASLIRDGGVRSLELTGDLNLSISDPAYSKIRLNLTPAPHAPHELQFKQHPNVAKFGPSKDKVVALKDQNRDWPVGQKPLGVLKWRLASKDESLLPLTVNCWPSQLSSTSLQMNLEYELEHPTLTLRNLLITIPLPDGAYPTIADGYTGNWSLSSSGHALDWTAELVDAEENKSGSLEFTVDGTDVESFFPVQVSFASSDSMAGIKVGDVVTVAGGEEVTFSQDIVLVTDEYVIS</sequence>
<dbReference type="Pfam" id="PF00928">
    <property type="entry name" value="Adap_comp_sub"/>
    <property type="match status" value="1"/>
</dbReference>
<evidence type="ECO:0000256" key="1">
    <source>
        <dbReference type="ARBA" id="ARBA00010516"/>
    </source>
</evidence>
<name>A0A165GPV7_9BASI</name>
<dbReference type="InterPro" id="IPR027059">
    <property type="entry name" value="Coatomer_dsu"/>
</dbReference>
<dbReference type="InterPro" id="IPR022775">
    <property type="entry name" value="AP_mu_sigma_su"/>
</dbReference>
<dbReference type="OrthoDB" id="10266042at2759"/>
<dbReference type="InterPro" id="IPR036168">
    <property type="entry name" value="AP2_Mu_C_sf"/>
</dbReference>
<keyword evidence="7 10" id="KW-0333">Golgi apparatus</keyword>
<evidence type="ECO:0000256" key="8">
    <source>
        <dbReference type="ARBA" id="ARBA00023136"/>
    </source>
</evidence>
<dbReference type="CDD" id="cd14830">
    <property type="entry name" value="Delta_COP_N"/>
    <property type="match status" value="1"/>
</dbReference>
<dbReference type="SUPFAM" id="SSF64356">
    <property type="entry name" value="SNARE-like"/>
    <property type="match status" value="1"/>
</dbReference>
<dbReference type="InParanoid" id="A0A165GPV7"/>
<dbReference type="GO" id="GO:0030126">
    <property type="term" value="C:COPI vesicle coat"/>
    <property type="evidence" value="ECO:0007669"/>
    <property type="project" value="UniProtKB-UniRule"/>
</dbReference>
<gene>
    <name evidence="15" type="ORF">CALCODRAFT_495055</name>
</gene>
<dbReference type="FunFam" id="3.30.450.60:FF:000003">
    <property type="entry name" value="Coatomer subunit delta"/>
    <property type="match status" value="1"/>
</dbReference>
<evidence type="ECO:0000259" key="14">
    <source>
        <dbReference type="PROSITE" id="PS51072"/>
    </source>
</evidence>
<reference evidence="15 16" key="1">
    <citation type="journal article" date="2016" name="Mol. Biol. Evol.">
        <title>Comparative Genomics of Early-Diverging Mushroom-Forming Fungi Provides Insights into the Origins of Lignocellulose Decay Capabilities.</title>
        <authorList>
            <person name="Nagy L.G."/>
            <person name="Riley R."/>
            <person name="Tritt A."/>
            <person name="Adam C."/>
            <person name="Daum C."/>
            <person name="Floudas D."/>
            <person name="Sun H."/>
            <person name="Yadav J.S."/>
            <person name="Pangilinan J."/>
            <person name="Larsson K.H."/>
            <person name="Matsuura K."/>
            <person name="Barry K."/>
            <person name="Labutti K."/>
            <person name="Kuo R."/>
            <person name="Ohm R.A."/>
            <person name="Bhattacharya S.S."/>
            <person name="Shirouzu T."/>
            <person name="Yoshinaga Y."/>
            <person name="Martin F.M."/>
            <person name="Grigoriev I.V."/>
            <person name="Hibbett D.S."/>
        </authorList>
    </citation>
    <scope>NUCLEOTIDE SEQUENCE [LARGE SCALE GENOMIC DNA]</scope>
    <source>
        <strain evidence="15 16">HHB12733</strain>
    </source>
</reference>
<dbReference type="AlphaFoldDB" id="A0A165GPV7"/>
<evidence type="ECO:0000256" key="4">
    <source>
        <dbReference type="ARBA" id="ARBA00022490"/>
    </source>
</evidence>
<keyword evidence="6 10" id="KW-0653">Protein transport</keyword>
<evidence type="ECO:0000313" key="15">
    <source>
        <dbReference type="EMBL" id="KZT58326.1"/>
    </source>
</evidence>
<evidence type="ECO:0000313" key="16">
    <source>
        <dbReference type="Proteomes" id="UP000076842"/>
    </source>
</evidence>
<dbReference type="GO" id="GO:0006890">
    <property type="term" value="P:retrograde vesicle-mediated transport, Golgi to endoplasmic reticulum"/>
    <property type="evidence" value="ECO:0007669"/>
    <property type="project" value="UniProtKB-UniRule"/>
</dbReference>
<feature type="domain" description="MHD" evidence="14">
    <location>
        <begin position="281"/>
        <end position="527"/>
    </location>
</feature>
<dbReference type="PANTHER" id="PTHR10121:SF0">
    <property type="entry name" value="COATOMER SUBUNIT DELTA"/>
    <property type="match status" value="1"/>
</dbReference>
<dbReference type="Gene3D" id="3.30.450.60">
    <property type="match status" value="1"/>
</dbReference>
<proteinExistence type="inferred from homology"/>
<evidence type="ECO:0000256" key="10">
    <source>
        <dbReference type="RuleBase" id="RU364018"/>
    </source>
</evidence>
<dbReference type="GO" id="GO:0015031">
    <property type="term" value="P:protein transport"/>
    <property type="evidence" value="ECO:0007669"/>
    <property type="project" value="UniProtKB-KW"/>
</dbReference>
<comment type="function">
    <text evidence="10">The coatomer is a cytosolic protein complex that binds to dilysine motifs and reversibly associates with Golgi non-clathrin-coated vesicles, which further mediate biosynthetic protein transport from the ER, via the Golgi up to the trans Golgi network. Coatomer complex is required for budding from Golgi membranes, and is essential for the retrograde Golgi-to-ER transport of dilysine-tagged proteins.</text>
</comment>
<dbReference type="InterPro" id="IPR028565">
    <property type="entry name" value="MHD"/>
</dbReference>
<evidence type="ECO:0000256" key="7">
    <source>
        <dbReference type="ARBA" id="ARBA00023034"/>
    </source>
</evidence>
<protein>
    <recommendedName>
        <fullName evidence="10">Coatomer subunit delta</fullName>
    </recommendedName>
</protein>
<evidence type="ECO:0000256" key="11">
    <source>
        <dbReference type="RuleBase" id="RU366052"/>
    </source>
</evidence>
<comment type="subcellular location">
    <subcellularLocation>
        <location evidence="10 11">Cytoplasm</location>
    </subcellularLocation>
    <subcellularLocation>
        <location evidence="10 11">Cytoplasmic vesicle</location>
        <location evidence="10 11">COPI-coated vesicle membrane</location>
        <topology evidence="10 11">Peripheral membrane protein</topology>
        <orientation evidence="10 11">Cytoplasmic side</orientation>
    </subcellularLocation>
    <subcellularLocation>
        <location evidence="10 11">Golgi apparatus membrane</location>
        <topology evidence="10 11">Peripheral membrane protein</topology>
        <orientation evidence="10 11">Cytoplasmic side</orientation>
    </subcellularLocation>
</comment>
<evidence type="ECO:0000256" key="2">
    <source>
        <dbReference type="ARBA" id="ARBA00011775"/>
    </source>
</evidence>
<dbReference type="Pfam" id="PF01217">
    <property type="entry name" value="Clat_adaptor_s"/>
    <property type="match status" value="1"/>
</dbReference>
<keyword evidence="12" id="KW-0175">Coiled coil</keyword>
<keyword evidence="5 10" id="KW-0931">ER-Golgi transport</keyword>
<dbReference type="PANTHER" id="PTHR10121">
    <property type="entry name" value="COATOMER SUBUNIT DELTA"/>
    <property type="match status" value="1"/>
</dbReference>
<dbReference type="EMBL" id="KV423952">
    <property type="protein sequence ID" value="KZT58326.1"/>
    <property type="molecule type" value="Genomic_DNA"/>
</dbReference>
<dbReference type="PROSITE" id="PS51072">
    <property type="entry name" value="MHD"/>
    <property type="match status" value="1"/>
</dbReference>
<keyword evidence="4 10" id="KW-0963">Cytoplasm</keyword>
<dbReference type="GO" id="GO:0051645">
    <property type="term" value="P:Golgi localization"/>
    <property type="evidence" value="ECO:0007669"/>
    <property type="project" value="TreeGrafter"/>
</dbReference>
<dbReference type="STRING" id="1353952.A0A165GPV7"/>
<comment type="subunit">
    <text evidence="2 10">Oligomeric complex that consists of at least the alpha, beta, beta', gamma, delta, epsilon and zeta subunits.</text>
</comment>
<dbReference type="Proteomes" id="UP000076842">
    <property type="component" value="Unassembled WGS sequence"/>
</dbReference>
<dbReference type="SUPFAM" id="SSF49447">
    <property type="entry name" value="Second domain of Mu2 adaptin subunit (ap50) of ap2 adaptor"/>
    <property type="match status" value="1"/>
</dbReference>
<dbReference type="GO" id="GO:0000139">
    <property type="term" value="C:Golgi membrane"/>
    <property type="evidence" value="ECO:0007669"/>
    <property type="project" value="UniProtKB-SubCell"/>
</dbReference>
<organism evidence="15 16">
    <name type="scientific">Calocera cornea HHB12733</name>
    <dbReference type="NCBI Taxonomy" id="1353952"/>
    <lineage>
        <taxon>Eukaryota</taxon>
        <taxon>Fungi</taxon>
        <taxon>Dikarya</taxon>
        <taxon>Basidiomycota</taxon>
        <taxon>Agaricomycotina</taxon>
        <taxon>Dacrymycetes</taxon>
        <taxon>Dacrymycetales</taxon>
        <taxon>Dacrymycetaceae</taxon>
        <taxon>Calocera</taxon>
    </lineage>
</organism>
<evidence type="ECO:0000256" key="3">
    <source>
        <dbReference type="ARBA" id="ARBA00022448"/>
    </source>
</evidence>
<evidence type="ECO:0000256" key="13">
    <source>
        <dbReference type="SAM" id="MobiDB-lite"/>
    </source>
</evidence>
<dbReference type="InterPro" id="IPR011012">
    <property type="entry name" value="Longin-like_dom_sf"/>
</dbReference>
<keyword evidence="3 10" id="KW-0813">Transport</keyword>
<evidence type="ECO:0000256" key="12">
    <source>
        <dbReference type="SAM" id="Coils"/>
    </source>
</evidence>
<feature type="compositionally biased region" description="Low complexity" evidence="13">
    <location>
        <begin position="214"/>
        <end position="223"/>
    </location>
</feature>
<comment type="similarity">
    <text evidence="1 10">Belongs to the adaptor complexes medium subunit family. Delta-COP subfamily.</text>
</comment>
<keyword evidence="9 10" id="KW-0968">Cytoplasmic vesicle</keyword>
<keyword evidence="16" id="KW-1185">Reference proteome</keyword>
<dbReference type="GO" id="GO:0006888">
    <property type="term" value="P:endoplasmic reticulum to Golgi vesicle-mediated transport"/>
    <property type="evidence" value="ECO:0007669"/>
    <property type="project" value="TreeGrafter"/>
</dbReference>
<feature type="region of interest" description="Disordered" evidence="13">
    <location>
        <begin position="199"/>
        <end position="230"/>
    </location>
</feature>
<accession>A0A165GPV7</accession>
<feature type="coiled-coil region" evidence="12">
    <location>
        <begin position="136"/>
        <end position="176"/>
    </location>
</feature>
<evidence type="ECO:0000256" key="9">
    <source>
        <dbReference type="ARBA" id="ARBA00023329"/>
    </source>
</evidence>
<evidence type="ECO:0000256" key="6">
    <source>
        <dbReference type="ARBA" id="ARBA00022927"/>
    </source>
</evidence>
<dbReference type="CDD" id="cd09254">
    <property type="entry name" value="AP_delta-COPI_MHD"/>
    <property type="match status" value="1"/>
</dbReference>